<evidence type="ECO:0000259" key="1">
    <source>
        <dbReference type="PROSITE" id="PS50060"/>
    </source>
</evidence>
<reference evidence="2" key="3">
    <citation type="submission" date="2025-09" db="UniProtKB">
        <authorList>
            <consortium name="Ensembl"/>
        </authorList>
    </citation>
    <scope>IDENTIFICATION</scope>
</reference>
<keyword evidence="3" id="KW-1185">Reference proteome</keyword>
<dbReference type="InterPro" id="IPR013320">
    <property type="entry name" value="ConA-like_dom_sf"/>
</dbReference>
<dbReference type="PANTHER" id="PTHR23282">
    <property type="entry name" value="APICAL ENDOSOMAL GLYCOPROTEIN PRECURSOR"/>
    <property type="match status" value="1"/>
</dbReference>
<dbReference type="GO" id="GO:0016020">
    <property type="term" value="C:membrane"/>
    <property type="evidence" value="ECO:0007669"/>
    <property type="project" value="InterPro"/>
</dbReference>
<dbReference type="GeneTree" id="ENSGT00940000163883"/>
<dbReference type="PRINTS" id="PR00020">
    <property type="entry name" value="MAMDOMAIN"/>
</dbReference>
<dbReference type="AlphaFoldDB" id="A0A803T519"/>
<dbReference type="Ensembl" id="ENSACAT00000055113.1">
    <property type="protein sequence ID" value="ENSACAP00000030309.1"/>
    <property type="gene ID" value="ENSACAG00000034816.1"/>
</dbReference>
<dbReference type="Gene3D" id="2.60.120.200">
    <property type="match status" value="1"/>
</dbReference>
<dbReference type="InterPro" id="IPR051560">
    <property type="entry name" value="MAM_domain-containing"/>
</dbReference>
<dbReference type="PANTHER" id="PTHR23282:SF142">
    <property type="entry name" value="MAM DOMAIN-CONTAINING PROTEIN"/>
    <property type="match status" value="1"/>
</dbReference>
<evidence type="ECO:0000313" key="3">
    <source>
        <dbReference type="Proteomes" id="UP000001646"/>
    </source>
</evidence>
<name>A0A803T519_ANOCA</name>
<evidence type="ECO:0000313" key="2">
    <source>
        <dbReference type="Ensembl" id="ENSACAP00000030309.1"/>
    </source>
</evidence>
<dbReference type="PROSITE" id="PS50060">
    <property type="entry name" value="MAM_2"/>
    <property type="match status" value="1"/>
</dbReference>
<dbReference type="Pfam" id="PF00629">
    <property type="entry name" value="MAM"/>
    <property type="match status" value="1"/>
</dbReference>
<dbReference type="SUPFAM" id="SSF49899">
    <property type="entry name" value="Concanavalin A-like lectins/glucanases"/>
    <property type="match status" value="1"/>
</dbReference>
<reference evidence="2" key="2">
    <citation type="submission" date="2025-08" db="UniProtKB">
        <authorList>
            <consortium name="Ensembl"/>
        </authorList>
    </citation>
    <scope>IDENTIFICATION</scope>
</reference>
<dbReference type="CDD" id="cd06263">
    <property type="entry name" value="MAM"/>
    <property type="match status" value="1"/>
</dbReference>
<proteinExistence type="predicted"/>
<dbReference type="InterPro" id="IPR000998">
    <property type="entry name" value="MAM_dom"/>
</dbReference>
<protein>
    <recommendedName>
        <fullName evidence="1">MAM domain-containing protein</fullName>
    </recommendedName>
</protein>
<feature type="domain" description="MAM" evidence="1">
    <location>
        <begin position="41"/>
        <end position="166"/>
    </location>
</feature>
<accession>A0A803T519</accession>
<reference evidence="2" key="1">
    <citation type="submission" date="2009-12" db="EMBL/GenBank/DDBJ databases">
        <title>The Genome Sequence of Anolis carolinensis (Green Anole Lizard).</title>
        <authorList>
            <consortium name="The Genome Sequencing Platform"/>
            <person name="Di Palma F."/>
            <person name="Alfoldi J."/>
            <person name="Heiman D."/>
            <person name="Young S."/>
            <person name="Grabherr M."/>
            <person name="Johnson J."/>
            <person name="Lander E.S."/>
            <person name="Lindblad-Toh K."/>
        </authorList>
    </citation>
    <scope>NUCLEOTIDE SEQUENCE [LARGE SCALE GENOMIC DNA]</scope>
    <source>
        <strain evidence="2">JBL SC #1</strain>
    </source>
</reference>
<dbReference type="Proteomes" id="UP000001646">
    <property type="component" value="Unplaced"/>
</dbReference>
<dbReference type="InParanoid" id="A0A803T519"/>
<dbReference type="SMART" id="SM00137">
    <property type="entry name" value="MAM"/>
    <property type="match status" value="1"/>
</dbReference>
<sequence>KSVSTQEQGKPRWLSPQHLFRLETKPILLQPPVPSILCNFPCADSMFSFPEGFFIYLKSNKANPGDMAHLLSPTCASKGPRCFHFWYHMYGVARTMALHVYVVLDGGSPELVWSETGNQGDRWKKAEVSIAHTGRLQIILEGVRGEDFRSDVAVDDIYMTRGYCPGEASHSEIHLCVFLYHQFCEFKGFLFTRLVATKSPSVKDTQCQG</sequence>
<organism evidence="2 3">
    <name type="scientific">Anolis carolinensis</name>
    <name type="common">Green anole</name>
    <name type="synonym">American chameleon</name>
    <dbReference type="NCBI Taxonomy" id="28377"/>
    <lineage>
        <taxon>Eukaryota</taxon>
        <taxon>Metazoa</taxon>
        <taxon>Chordata</taxon>
        <taxon>Craniata</taxon>
        <taxon>Vertebrata</taxon>
        <taxon>Euteleostomi</taxon>
        <taxon>Lepidosauria</taxon>
        <taxon>Squamata</taxon>
        <taxon>Bifurcata</taxon>
        <taxon>Unidentata</taxon>
        <taxon>Episquamata</taxon>
        <taxon>Toxicofera</taxon>
        <taxon>Iguania</taxon>
        <taxon>Dactyloidae</taxon>
        <taxon>Anolis</taxon>
    </lineage>
</organism>